<evidence type="ECO:0000313" key="2">
    <source>
        <dbReference type="EMBL" id="RPD63578.1"/>
    </source>
</evidence>
<dbReference type="AlphaFoldDB" id="A0A5C2SJW9"/>
<keyword evidence="3" id="KW-1185">Reference proteome</keyword>
<keyword evidence="1" id="KW-1133">Transmembrane helix</keyword>
<organism evidence="2 3">
    <name type="scientific">Lentinus tigrinus ALCF2SS1-6</name>
    <dbReference type="NCBI Taxonomy" id="1328759"/>
    <lineage>
        <taxon>Eukaryota</taxon>
        <taxon>Fungi</taxon>
        <taxon>Dikarya</taxon>
        <taxon>Basidiomycota</taxon>
        <taxon>Agaricomycotina</taxon>
        <taxon>Agaricomycetes</taxon>
        <taxon>Polyporales</taxon>
        <taxon>Polyporaceae</taxon>
        <taxon>Lentinus</taxon>
    </lineage>
</organism>
<reference evidence="2" key="1">
    <citation type="journal article" date="2018" name="Genome Biol. Evol.">
        <title>Genomics and development of Lentinus tigrinus, a white-rot wood-decaying mushroom with dimorphic fruiting bodies.</title>
        <authorList>
            <person name="Wu B."/>
            <person name="Xu Z."/>
            <person name="Knudson A."/>
            <person name="Carlson A."/>
            <person name="Chen N."/>
            <person name="Kovaka S."/>
            <person name="LaButti K."/>
            <person name="Lipzen A."/>
            <person name="Pennachio C."/>
            <person name="Riley R."/>
            <person name="Schakwitz W."/>
            <person name="Umezawa K."/>
            <person name="Ohm R.A."/>
            <person name="Grigoriev I.V."/>
            <person name="Nagy L.G."/>
            <person name="Gibbons J."/>
            <person name="Hibbett D."/>
        </authorList>
    </citation>
    <scope>NUCLEOTIDE SEQUENCE [LARGE SCALE GENOMIC DNA]</scope>
    <source>
        <strain evidence="2">ALCF2SS1-6</strain>
    </source>
</reference>
<feature type="transmembrane region" description="Helical" evidence="1">
    <location>
        <begin position="131"/>
        <end position="149"/>
    </location>
</feature>
<feature type="transmembrane region" description="Helical" evidence="1">
    <location>
        <begin position="155"/>
        <end position="172"/>
    </location>
</feature>
<evidence type="ECO:0000313" key="3">
    <source>
        <dbReference type="Proteomes" id="UP000313359"/>
    </source>
</evidence>
<keyword evidence="1" id="KW-0812">Transmembrane</keyword>
<dbReference type="Proteomes" id="UP000313359">
    <property type="component" value="Unassembled WGS sequence"/>
</dbReference>
<name>A0A5C2SJW9_9APHY</name>
<sequence>MRTHDPHRARPLRLGPYIVARTLGRERPDVSSAGPPNLDVHWHSTRKLASSSLRVRSRLPFGDIGVFMWIVLVKPARVGVLRELRPAPSLSAGLPEFLFLSPPLRQTNPVALKALPMPRYWGRMRRCLRGILRLCIAFSHSVGLAGYTLPVVPRFLGVCRTILAFVAGRLAYGAQRKEGRKGQTEVRALQVLSTF</sequence>
<evidence type="ECO:0000256" key="1">
    <source>
        <dbReference type="SAM" id="Phobius"/>
    </source>
</evidence>
<gene>
    <name evidence="2" type="ORF">L227DRAFT_394662</name>
</gene>
<protein>
    <submittedName>
        <fullName evidence="2">Uncharacterized protein</fullName>
    </submittedName>
</protein>
<dbReference type="EMBL" id="ML122256">
    <property type="protein sequence ID" value="RPD63578.1"/>
    <property type="molecule type" value="Genomic_DNA"/>
</dbReference>
<accession>A0A5C2SJW9</accession>
<keyword evidence="1" id="KW-0472">Membrane</keyword>
<proteinExistence type="predicted"/>